<gene>
    <name evidence="3" type="ORF">MNBD_ACTINO02-757</name>
</gene>
<dbReference type="AlphaFoldDB" id="A0A3B0T5G5"/>
<feature type="domain" description="DUF222" evidence="2">
    <location>
        <begin position="121"/>
        <end position="301"/>
    </location>
</feature>
<accession>A0A3B0T5G5</accession>
<sequence length="358" mass="38962">MGPVPVPELDQLHALLGDDSGPGWEPDTNMDLETEFPELASPADRSGRTPGVPAGMDDMAPGPALAAFLSSIDVRAVSGFDQVTVLRAHQRMASHYQALLYTAMAAVTTTFEDADPEPDIGYHTGAEDAAAEIGTALQLTRRAADNELGVALTLQRRLPQVHDMLESGTIDTRRAKCIDSSTAHLTTGAARNVVERIADGNVASSVACENPPDSRTAPELTTGQLRARIRKLCIEADPDDSKTRHDRAATDRRIVMEPTLDGTCNLIGLDLPVVDATKAANRINTIARSLRRNGEARTMDQLRGRRQPRRLGCLREFYEFSGQPRFADRQQPLPHRRTRHGACHGGPPHPHRPHGTPR</sequence>
<name>A0A3B0T5G5_9ZZZZ</name>
<protein>
    <recommendedName>
        <fullName evidence="2">DUF222 domain-containing protein</fullName>
    </recommendedName>
</protein>
<proteinExistence type="predicted"/>
<evidence type="ECO:0000259" key="2">
    <source>
        <dbReference type="Pfam" id="PF02720"/>
    </source>
</evidence>
<feature type="region of interest" description="Disordered" evidence="1">
    <location>
        <begin position="324"/>
        <end position="358"/>
    </location>
</feature>
<dbReference type="InterPro" id="IPR003870">
    <property type="entry name" value="DUF222"/>
</dbReference>
<evidence type="ECO:0000313" key="3">
    <source>
        <dbReference type="EMBL" id="VAW09642.1"/>
    </source>
</evidence>
<organism evidence="3">
    <name type="scientific">hydrothermal vent metagenome</name>
    <dbReference type="NCBI Taxonomy" id="652676"/>
    <lineage>
        <taxon>unclassified sequences</taxon>
        <taxon>metagenomes</taxon>
        <taxon>ecological metagenomes</taxon>
    </lineage>
</organism>
<dbReference type="EMBL" id="UOEK01000622">
    <property type="protein sequence ID" value="VAW09642.1"/>
    <property type="molecule type" value="Genomic_DNA"/>
</dbReference>
<evidence type="ECO:0000256" key="1">
    <source>
        <dbReference type="SAM" id="MobiDB-lite"/>
    </source>
</evidence>
<dbReference type="Pfam" id="PF02720">
    <property type="entry name" value="DUF222"/>
    <property type="match status" value="1"/>
</dbReference>
<feature type="compositionally biased region" description="Basic residues" evidence="1">
    <location>
        <begin position="349"/>
        <end position="358"/>
    </location>
</feature>
<reference evidence="3" key="1">
    <citation type="submission" date="2018-06" db="EMBL/GenBank/DDBJ databases">
        <authorList>
            <person name="Zhirakovskaya E."/>
        </authorList>
    </citation>
    <scope>NUCLEOTIDE SEQUENCE</scope>
</reference>
<feature type="region of interest" description="Disordered" evidence="1">
    <location>
        <begin position="1"/>
        <end position="30"/>
    </location>
</feature>